<proteinExistence type="predicted"/>
<keyword evidence="1" id="KW-0472">Membrane</keyword>
<name>A0AB73FSR6_9BURK</name>
<organism evidence="2 3">
    <name type="scientific">Burkholderia ubonensis</name>
    <dbReference type="NCBI Taxonomy" id="101571"/>
    <lineage>
        <taxon>Bacteria</taxon>
        <taxon>Pseudomonadati</taxon>
        <taxon>Pseudomonadota</taxon>
        <taxon>Betaproteobacteria</taxon>
        <taxon>Burkholderiales</taxon>
        <taxon>Burkholderiaceae</taxon>
        <taxon>Burkholderia</taxon>
        <taxon>Burkholderia cepacia complex</taxon>
    </lineage>
</organism>
<accession>A0AB73FSR6</accession>
<evidence type="ECO:0000256" key="1">
    <source>
        <dbReference type="SAM" id="Phobius"/>
    </source>
</evidence>
<gene>
    <name evidence="2" type="ORF">WJ53_17770</name>
</gene>
<dbReference type="EMBL" id="LOZE01000121">
    <property type="protein sequence ID" value="KVM23328.1"/>
    <property type="molecule type" value="Genomic_DNA"/>
</dbReference>
<evidence type="ECO:0000313" key="3">
    <source>
        <dbReference type="Proteomes" id="UP000061665"/>
    </source>
</evidence>
<feature type="transmembrane region" description="Helical" evidence="1">
    <location>
        <begin position="40"/>
        <end position="62"/>
    </location>
</feature>
<feature type="transmembrane region" description="Helical" evidence="1">
    <location>
        <begin position="6"/>
        <end position="28"/>
    </location>
</feature>
<keyword evidence="1" id="KW-1133">Transmembrane helix</keyword>
<dbReference type="AlphaFoldDB" id="A0AB73FSR6"/>
<protein>
    <submittedName>
        <fullName evidence="2">MFS transporter</fullName>
    </submittedName>
</protein>
<evidence type="ECO:0000313" key="2">
    <source>
        <dbReference type="EMBL" id="KVM23328.1"/>
    </source>
</evidence>
<sequence length="109" mass="11803">MPVLEFIHRYFPGAEWTVAALFGSMVAVPFHDELKTKRGFAVFVFTGVVCGYFLTVPTIRYFHINQDSAGGVGFLLGAFGGSLISAVLRAIKEADLWALVKSRFGGGGQ</sequence>
<reference evidence="2 3" key="1">
    <citation type="submission" date="2015-11" db="EMBL/GenBank/DDBJ databases">
        <title>Expanding the genomic diversity of Burkholderia species for the development of highly accurate diagnostics.</title>
        <authorList>
            <person name="Sahl J."/>
            <person name="Keim P."/>
            <person name="Wagner D."/>
        </authorList>
    </citation>
    <scope>NUCLEOTIDE SEQUENCE [LARGE SCALE GENOMIC DNA]</scope>
    <source>
        <strain evidence="2 3">MSMB2058</strain>
    </source>
</reference>
<dbReference type="Proteomes" id="UP000061665">
    <property type="component" value="Unassembled WGS sequence"/>
</dbReference>
<comment type="caution">
    <text evidence="2">The sequence shown here is derived from an EMBL/GenBank/DDBJ whole genome shotgun (WGS) entry which is preliminary data.</text>
</comment>
<keyword evidence="1" id="KW-0812">Transmembrane</keyword>
<feature type="transmembrane region" description="Helical" evidence="1">
    <location>
        <begin position="68"/>
        <end position="91"/>
    </location>
</feature>